<dbReference type="RefSeq" id="WP_183961705.1">
    <property type="nucleotide sequence ID" value="NZ_JACHHP010000005.1"/>
</dbReference>
<evidence type="ECO:0000256" key="3">
    <source>
        <dbReference type="ARBA" id="ARBA00022737"/>
    </source>
</evidence>
<dbReference type="PROSITE" id="PS00101">
    <property type="entry name" value="HEXAPEP_TRANSFERASES"/>
    <property type="match status" value="1"/>
</dbReference>
<dbReference type="InterPro" id="IPR018357">
    <property type="entry name" value="Hexapep_transf_CS"/>
</dbReference>
<proteinExistence type="inferred from homology"/>
<dbReference type="Proteomes" id="UP000521199">
    <property type="component" value="Unassembled WGS sequence"/>
</dbReference>
<gene>
    <name evidence="4" type="ORF">HNQ52_002722</name>
</gene>
<dbReference type="InterPro" id="IPR011004">
    <property type="entry name" value="Trimer_LpxA-like_sf"/>
</dbReference>
<keyword evidence="2 4" id="KW-0808">Transferase</keyword>
<dbReference type="NCBIfam" id="TIGR03570">
    <property type="entry name" value="NeuD_NnaD"/>
    <property type="match status" value="1"/>
</dbReference>
<dbReference type="Gene3D" id="2.160.10.10">
    <property type="entry name" value="Hexapeptide repeat proteins"/>
    <property type="match status" value="2"/>
</dbReference>
<dbReference type="PANTHER" id="PTHR43300:SF7">
    <property type="entry name" value="UDP-N-ACETYLBACILLOSAMINE N-ACETYLTRANSFERASE"/>
    <property type="match status" value="1"/>
</dbReference>
<sequence>MLKRVAILGAGDLGLQIAHHLADADGLRCAGFFDDTRTAGEEVFGLPVLGPLAEVRACHGDGAFDALLIGIGYRHMALRNRLYAELSPHIPFATLVHPSAHVDRTCRVGHGTVVYPGCVLDQHASIGANVLLNIGCVVAHHSSVGAGSFLSPAVKIAGFVHVDAGVTLGLGTAVIDNVTIASGVRTGAGAVVIGNLVEPGLYVGVPARLKRTDA</sequence>
<evidence type="ECO:0000256" key="1">
    <source>
        <dbReference type="ARBA" id="ARBA00007274"/>
    </source>
</evidence>
<name>A0A7W8D761_9GAMM</name>
<dbReference type="AlphaFoldDB" id="A0A7W8D761"/>
<dbReference type="PANTHER" id="PTHR43300">
    <property type="entry name" value="ACETYLTRANSFERASE"/>
    <property type="match status" value="1"/>
</dbReference>
<dbReference type="EMBL" id="JACHHP010000005">
    <property type="protein sequence ID" value="MBB5209159.1"/>
    <property type="molecule type" value="Genomic_DNA"/>
</dbReference>
<dbReference type="InterPro" id="IPR050179">
    <property type="entry name" value="Trans_hexapeptide_repeat"/>
</dbReference>
<keyword evidence="5" id="KW-1185">Reference proteome</keyword>
<evidence type="ECO:0000256" key="2">
    <source>
        <dbReference type="ARBA" id="ARBA00022679"/>
    </source>
</evidence>
<comment type="similarity">
    <text evidence="1">Belongs to the transferase hexapeptide repeat family.</text>
</comment>
<comment type="caution">
    <text evidence="4">The sequence shown here is derived from an EMBL/GenBank/DDBJ whole genome shotgun (WGS) entry which is preliminary data.</text>
</comment>
<dbReference type="Gene3D" id="3.40.50.720">
    <property type="entry name" value="NAD(P)-binding Rossmann-like Domain"/>
    <property type="match status" value="1"/>
</dbReference>
<keyword evidence="4" id="KW-0012">Acyltransferase</keyword>
<evidence type="ECO:0000313" key="4">
    <source>
        <dbReference type="EMBL" id="MBB5209159.1"/>
    </source>
</evidence>
<reference evidence="4 5" key="1">
    <citation type="submission" date="2020-08" db="EMBL/GenBank/DDBJ databases">
        <title>Genomic Encyclopedia of Type Strains, Phase IV (KMG-IV): sequencing the most valuable type-strain genomes for metagenomic binning, comparative biology and taxonomic classification.</title>
        <authorList>
            <person name="Goeker M."/>
        </authorList>
    </citation>
    <scope>NUCLEOTIDE SEQUENCE [LARGE SCALE GENOMIC DNA]</scope>
    <source>
        <strain evidence="4 5">DSM 24163</strain>
    </source>
</reference>
<dbReference type="InterPro" id="IPR020019">
    <property type="entry name" value="AcTrfase_PglD-like"/>
</dbReference>
<organism evidence="4 5">
    <name type="scientific">Chiayiivirga flava</name>
    <dbReference type="NCBI Taxonomy" id="659595"/>
    <lineage>
        <taxon>Bacteria</taxon>
        <taxon>Pseudomonadati</taxon>
        <taxon>Pseudomonadota</taxon>
        <taxon>Gammaproteobacteria</taxon>
        <taxon>Lysobacterales</taxon>
        <taxon>Lysobacteraceae</taxon>
        <taxon>Chiayiivirga</taxon>
    </lineage>
</organism>
<keyword evidence="3" id="KW-0677">Repeat</keyword>
<protein>
    <submittedName>
        <fullName evidence="4">Sugar O-acyltransferase (Sialic acid O-acetyltransferase NeuD family)</fullName>
    </submittedName>
</protein>
<dbReference type="GO" id="GO:0016746">
    <property type="term" value="F:acyltransferase activity"/>
    <property type="evidence" value="ECO:0007669"/>
    <property type="project" value="UniProtKB-KW"/>
</dbReference>
<dbReference type="SUPFAM" id="SSF51161">
    <property type="entry name" value="Trimeric LpxA-like enzymes"/>
    <property type="match status" value="1"/>
</dbReference>
<accession>A0A7W8D761</accession>
<evidence type="ECO:0000313" key="5">
    <source>
        <dbReference type="Proteomes" id="UP000521199"/>
    </source>
</evidence>
<dbReference type="CDD" id="cd03360">
    <property type="entry name" value="LbH_AT_putative"/>
    <property type="match status" value="1"/>
</dbReference>